<proteinExistence type="predicted"/>
<feature type="chain" id="PRO_5047487739" evidence="1">
    <location>
        <begin position="25"/>
        <end position="201"/>
    </location>
</feature>
<evidence type="ECO:0000256" key="1">
    <source>
        <dbReference type="SAM" id="SignalP"/>
    </source>
</evidence>
<organism evidence="2 3">
    <name type="scientific">Roseococcus pinisoli</name>
    <dbReference type="NCBI Taxonomy" id="2835040"/>
    <lineage>
        <taxon>Bacteria</taxon>
        <taxon>Pseudomonadati</taxon>
        <taxon>Pseudomonadota</taxon>
        <taxon>Alphaproteobacteria</taxon>
        <taxon>Acetobacterales</taxon>
        <taxon>Roseomonadaceae</taxon>
        <taxon>Roseococcus</taxon>
    </lineage>
</organism>
<dbReference type="Proteomes" id="UP000766336">
    <property type="component" value="Unassembled WGS sequence"/>
</dbReference>
<evidence type="ECO:0000313" key="3">
    <source>
        <dbReference type="Proteomes" id="UP000766336"/>
    </source>
</evidence>
<keyword evidence="3" id="KW-1185">Reference proteome</keyword>
<protein>
    <submittedName>
        <fullName evidence="2">Uncharacterized protein</fullName>
    </submittedName>
</protein>
<evidence type="ECO:0000313" key="2">
    <source>
        <dbReference type="EMBL" id="MBS7813684.1"/>
    </source>
</evidence>
<feature type="signal peptide" evidence="1">
    <location>
        <begin position="1"/>
        <end position="24"/>
    </location>
</feature>
<accession>A0ABS5QJ83</accession>
<keyword evidence="1" id="KW-0732">Signal</keyword>
<sequence length="201" mass="21632">MLRIVLVAGFLAGASALASDPAQAQEAGYRCPAAGTTLERTRGDAFTYRGDGAAPFLCATSTGAQRFLGYWQTGETFYASNRGPLERMMTAAFEGAAPSPVSFTYFSHSAVGYIPITVRESWSAGGAEAVSTPAGSFNALRVERVFQIVDSAYRYRQTLWLDRQSGVPVRVEVEHLNGIMAPQVFSWQAAAVHRGHVASTR</sequence>
<name>A0ABS5QJ83_9PROT</name>
<dbReference type="Gene3D" id="2.40.360.20">
    <property type="match status" value="1"/>
</dbReference>
<dbReference type="RefSeq" id="WP_213672392.1">
    <property type="nucleotide sequence ID" value="NZ_JAHCDA010000006.1"/>
</dbReference>
<gene>
    <name evidence="2" type="ORF">KHU32_22275</name>
</gene>
<comment type="caution">
    <text evidence="2">The sequence shown here is derived from an EMBL/GenBank/DDBJ whole genome shotgun (WGS) entry which is preliminary data.</text>
</comment>
<reference evidence="2 3" key="1">
    <citation type="submission" date="2021-05" db="EMBL/GenBank/DDBJ databases">
        <title>Roseococcus sp. XZZS9, whole genome shotgun sequencing project.</title>
        <authorList>
            <person name="Zhao G."/>
            <person name="Shen L."/>
        </authorList>
    </citation>
    <scope>NUCLEOTIDE SEQUENCE [LARGE SCALE GENOMIC DNA]</scope>
    <source>
        <strain evidence="2 3">XZZS9</strain>
    </source>
</reference>
<dbReference type="EMBL" id="JAHCDA010000006">
    <property type="protein sequence ID" value="MBS7813684.1"/>
    <property type="molecule type" value="Genomic_DNA"/>
</dbReference>